<reference evidence="4" key="1">
    <citation type="journal article" date="2021" name="Nat. Commun.">
        <title>Genomic analyses provide insights into spinach domestication and the genetic basis of agronomic traits.</title>
        <authorList>
            <person name="Cai X."/>
            <person name="Sun X."/>
            <person name="Xu C."/>
            <person name="Sun H."/>
            <person name="Wang X."/>
            <person name="Ge C."/>
            <person name="Zhang Z."/>
            <person name="Wang Q."/>
            <person name="Fei Z."/>
            <person name="Jiao C."/>
            <person name="Wang Q."/>
        </authorList>
    </citation>
    <scope>NUCLEOTIDE SEQUENCE [LARGE SCALE GENOMIC DNA]</scope>
    <source>
        <strain evidence="4">cv. Varoflay</strain>
    </source>
</reference>
<gene>
    <name evidence="5" type="primary">LOC110789084</name>
</gene>
<keyword evidence="1" id="KW-0479">Metal-binding</keyword>
<proteinExistence type="predicted"/>
<dbReference type="Pfam" id="PF04434">
    <property type="entry name" value="SWIM"/>
    <property type="match status" value="1"/>
</dbReference>
<feature type="compositionally biased region" description="Low complexity" evidence="2">
    <location>
        <begin position="674"/>
        <end position="684"/>
    </location>
</feature>
<dbReference type="PANTHER" id="PTHR47718:SF17">
    <property type="entry name" value="PROTEIN FAR1-RELATED SEQUENCE 5-LIKE"/>
    <property type="match status" value="1"/>
</dbReference>
<dbReference type="GeneID" id="110789084"/>
<dbReference type="InterPro" id="IPR007527">
    <property type="entry name" value="Znf_SWIM"/>
</dbReference>
<evidence type="ECO:0000259" key="3">
    <source>
        <dbReference type="PROSITE" id="PS50966"/>
    </source>
</evidence>
<dbReference type="PROSITE" id="PS50966">
    <property type="entry name" value="ZF_SWIM"/>
    <property type="match status" value="1"/>
</dbReference>
<feature type="compositionally biased region" description="Polar residues" evidence="2">
    <location>
        <begin position="96"/>
        <end position="108"/>
    </location>
</feature>
<feature type="compositionally biased region" description="Basic residues" evidence="2">
    <location>
        <begin position="707"/>
        <end position="716"/>
    </location>
</feature>
<evidence type="ECO:0000313" key="5">
    <source>
        <dbReference type="RefSeq" id="XP_056694830.1"/>
    </source>
</evidence>
<keyword evidence="1" id="KW-0863">Zinc-finger</keyword>
<evidence type="ECO:0000313" key="4">
    <source>
        <dbReference type="Proteomes" id="UP000813463"/>
    </source>
</evidence>
<keyword evidence="4" id="KW-1185">Reference proteome</keyword>
<name>A0ABM3RGT8_SPIOL</name>
<dbReference type="InterPro" id="IPR018289">
    <property type="entry name" value="MULE_transposase_dom"/>
</dbReference>
<feature type="compositionally biased region" description="Polar residues" evidence="2">
    <location>
        <begin position="695"/>
        <end position="704"/>
    </location>
</feature>
<keyword evidence="1" id="KW-0862">Zinc</keyword>
<feature type="compositionally biased region" description="Low complexity" evidence="2">
    <location>
        <begin position="75"/>
        <end position="95"/>
    </location>
</feature>
<dbReference type="Pfam" id="PF10551">
    <property type="entry name" value="MULE"/>
    <property type="match status" value="1"/>
</dbReference>
<organism evidence="4 5">
    <name type="scientific">Spinacia oleracea</name>
    <name type="common">Spinach</name>
    <dbReference type="NCBI Taxonomy" id="3562"/>
    <lineage>
        <taxon>Eukaryota</taxon>
        <taxon>Viridiplantae</taxon>
        <taxon>Streptophyta</taxon>
        <taxon>Embryophyta</taxon>
        <taxon>Tracheophyta</taxon>
        <taxon>Spermatophyta</taxon>
        <taxon>Magnoliopsida</taxon>
        <taxon>eudicotyledons</taxon>
        <taxon>Gunneridae</taxon>
        <taxon>Pentapetalae</taxon>
        <taxon>Caryophyllales</taxon>
        <taxon>Chenopodiaceae</taxon>
        <taxon>Chenopodioideae</taxon>
        <taxon>Anserineae</taxon>
        <taxon>Spinacia</taxon>
    </lineage>
</organism>
<dbReference type="Proteomes" id="UP000813463">
    <property type="component" value="Chromosome 3"/>
</dbReference>
<dbReference type="PANTHER" id="PTHR47718">
    <property type="entry name" value="OS01G0519700 PROTEIN"/>
    <property type="match status" value="1"/>
</dbReference>
<reference evidence="5" key="2">
    <citation type="submission" date="2025-08" db="UniProtKB">
        <authorList>
            <consortium name="RefSeq"/>
        </authorList>
    </citation>
    <scope>IDENTIFICATION</scope>
    <source>
        <tissue evidence="5">Leaf</tissue>
    </source>
</reference>
<accession>A0ABM3RGT8</accession>
<feature type="region of interest" description="Disordered" evidence="2">
    <location>
        <begin position="667"/>
        <end position="740"/>
    </location>
</feature>
<protein>
    <submittedName>
        <fullName evidence="5">Protein FAR-RED IMPAIRED RESPONSE 1-like</fullName>
    </submittedName>
</protein>
<evidence type="ECO:0000256" key="1">
    <source>
        <dbReference type="PROSITE-ProRule" id="PRU00325"/>
    </source>
</evidence>
<feature type="domain" description="SWIM-type" evidence="3">
    <location>
        <begin position="537"/>
        <end position="575"/>
    </location>
</feature>
<feature type="region of interest" description="Disordered" evidence="2">
    <location>
        <begin position="75"/>
        <end position="108"/>
    </location>
</feature>
<evidence type="ECO:0000256" key="2">
    <source>
        <dbReference type="SAM" id="MobiDB-lite"/>
    </source>
</evidence>
<sequence>MNTILLQNFFLHLDFVQFNDFVLQDFFLHLDFLQFGAPSRFAAPDGFNSTVNFQSPAPPRFEAPEPMNLLLEYQTGNTATTETTSDTTSGKTSETMSDTTSGSNTSSLKTKFDNLTEDEIRGSLTGYEAQTLDEIFSLYQRHSVSERKIDEDKAQVIEGLALSGIQPADSYRYMCNESGDPKVLGHTLIDHMNFSSRLKMKTIEGKDSQAVVNMLIRRGEEEPDFFYRVKLNEKNQVIGIYLRDGMMKEDYDIYGDVCVFDTTFRTNKYNLVCAPFVGVNNHWSNVMFGCAFIADEKTDTFVWLLEVFLESMGEKAPLTIFTDQDQAMANAIEQVFPHTRHRLCLWHLQKIVVSRFGDLKADTTFKDTFKKCLYGCFNEEQFETTWFEMIQTYGLQNHEWFTNLYTIKEKWCTALNKDFFSAGILSSQRSESTNNAIGFKGNKSTTLTEFFHIFGATVDRWRYQEDQNEFKCGNSMPKSDFPMVGMIKHAASVYTLTLFRDFEKEFKYAMGCISTIHHMEDSFIGYKVQHESWPDHTAKHVAFDPSTNSIACNCRNFEESGWLCFHAIRVLHVHSIINIPEKYICKRWTKFAKSEVWKRVEQREDNGIEKRKITPWRYEMARNFYNLVLKCQDSDEAKKVLRAAYASASDNINKVLEAEKAAKKDAAQKEAEDVAPTSSSSSSSNALLEYPGQFPQITVQNPPQIKTKGRSKRKKGHFEVRESSTAAKEFGTFPTKPQLF</sequence>
<dbReference type="RefSeq" id="XP_056694830.1">
    <property type="nucleotide sequence ID" value="XM_056838852.1"/>
</dbReference>